<dbReference type="RefSeq" id="XP_009825067.1">
    <property type="nucleotide sequence ID" value="XM_009826765.1"/>
</dbReference>
<feature type="region of interest" description="Disordered" evidence="1">
    <location>
        <begin position="104"/>
        <end position="161"/>
    </location>
</feature>
<evidence type="ECO:0000256" key="1">
    <source>
        <dbReference type="SAM" id="MobiDB-lite"/>
    </source>
</evidence>
<evidence type="ECO:0000313" key="2">
    <source>
        <dbReference type="EMBL" id="ETV85049.1"/>
    </source>
</evidence>
<reference evidence="2" key="1">
    <citation type="submission" date="2013-12" db="EMBL/GenBank/DDBJ databases">
        <title>The Genome Sequence of Aphanomyces astaci APO3.</title>
        <authorList>
            <consortium name="The Broad Institute Genomics Platform"/>
            <person name="Russ C."/>
            <person name="Tyler B."/>
            <person name="van West P."/>
            <person name="Dieguez-Uribeondo J."/>
            <person name="Young S.K."/>
            <person name="Zeng Q."/>
            <person name="Gargeya S."/>
            <person name="Fitzgerald M."/>
            <person name="Abouelleil A."/>
            <person name="Alvarado L."/>
            <person name="Chapman S.B."/>
            <person name="Gainer-Dewar J."/>
            <person name="Goldberg J."/>
            <person name="Griggs A."/>
            <person name="Gujja S."/>
            <person name="Hansen M."/>
            <person name="Howarth C."/>
            <person name="Imamovic A."/>
            <person name="Ireland A."/>
            <person name="Larimer J."/>
            <person name="McCowan C."/>
            <person name="Murphy C."/>
            <person name="Pearson M."/>
            <person name="Poon T.W."/>
            <person name="Priest M."/>
            <person name="Roberts A."/>
            <person name="Saif S."/>
            <person name="Shea T."/>
            <person name="Sykes S."/>
            <person name="Wortman J."/>
            <person name="Nusbaum C."/>
            <person name="Birren B."/>
        </authorList>
    </citation>
    <scope>NUCLEOTIDE SEQUENCE [LARGE SCALE GENOMIC DNA]</scope>
    <source>
        <strain evidence="2">APO3</strain>
    </source>
</reference>
<dbReference type="VEuPathDB" id="FungiDB:H257_02926"/>
<protein>
    <submittedName>
        <fullName evidence="2">Uncharacterized protein</fullName>
    </submittedName>
</protein>
<gene>
    <name evidence="2" type="ORF">H257_02926</name>
</gene>
<dbReference type="GeneID" id="20804922"/>
<sequence length="187" mass="21092">MSWLRNVHDLTSNAYVTWKSRRPRIPLITLSKSTGVDVFETKSKYASDAPAIISDMGGGCRRHLNTTTPMYTAAAWPTPRSHVAPPGALSRFPRIHWCTPPVWPTPESQRPATGRSRWPGIAPPCTMPSSMARRSTRGCSQTRRGNSGQRTRSTWLPPSRRDAWPSIAAATQRRRGRLRWRPTGWTY</sequence>
<proteinExistence type="predicted"/>
<organism evidence="2">
    <name type="scientific">Aphanomyces astaci</name>
    <name type="common">Crayfish plague agent</name>
    <dbReference type="NCBI Taxonomy" id="112090"/>
    <lineage>
        <taxon>Eukaryota</taxon>
        <taxon>Sar</taxon>
        <taxon>Stramenopiles</taxon>
        <taxon>Oomycota</taxon>
        <taxon>Saprolegniomycetes</taxon>
        <taxon>Saprolegniales</taxon>
        <taxon>Verrucalvaceae</taxon>
        <taxon>Aphanomyces</taxon>
    </lineage>
</organism>
<name>W4H1D7_APHAT</name>
<accession>W4H1D7</accession>
<dbReference type="EMBL" id="KI913118">
    <property type="protein sequence ID" value="ETV85049.1"/>
    <property type="molecule type" value="Genomic_DNA"/>
</dbReference>
<dbReference type="AlphaFoldDB" id="W4H1D7"/>
<feature type="compositionally biased region" description="Polar residues" evidence="1">
    <location>
        <begin position="127"/>
        <end position="156"/>
    </location>
</feature>